<dbReference type="FunFam" id="3.40.50.970:FF:000036">
    <property type="entry name" value="2-oxoglutarate dehydrogenase E1 component"/>
    <property type="match status" value="1"/>
</dbReference>
<comment type="catalytic activity">
    <reaction evidence="5 6">
        <text>N(6)-[(R)-lipoyl]-L-lysyl-[protein] + 2-oxoglutarate + H(+) = N(6)-[(R)-S(8)-succinyldihydrolipoyl]-L-lysyl-[protein] + CO2</text>
        <dbReference type="Rhea" id="RHEA:12188"/>
        <dbReference type="Rhea" id="RHEA-COMP:10474"/>
        <dbReference type="Rhea" id="RHEA-COMP:20092"/>
        <dbReference type="ChEBI" id="CHEBI:15378"/>
        <dbReference type="ChEBI" id="CHEBI:16526"/>
        <dbReference type="ChEBI" id="CHEBI:16810"/>
        <dbReference type="ChEBI" id="CHEBI:83099"/>
        <dbReference type="ChEBI" id="CHEBI:83120"/>
        <dbReference type="EC" id="1.2.4.2"/>
    </reaction>
</comment>
<dbReference type="InterPro" id="IPR011603">
    <property type="entry name" value="2oxoglutarate_DH_E1"/>
</dbReference>
<evidence type="ECO:0000256" key="1">
    <source>
        <dbReference type="ARBA" id="ARBA00001964"/>
    </source>
</evidence>
<dbReference type="Gene3D" id="3.40.50.11610">
    <property type="entry name" value="Multifunctional 2-oxoglutarate metabolism enzyme, C-terminal domain"/>
    <property type="match status" value="1"/>
</dbReference>
<feature type="domain" description="Transketolase-like pyrimidine-binding" evidence="7">
    <location>
        <begin position="594"/>
        <end position="790"/>
    </location>
</feature>
<comment type="cofactor">
    <cofactor evidence="1 6">
        <name>thiamine diphosphate</name>
        <dbReference type="ChEBI" id="CHEBI:58937"/>
    </cofactor>
</comment>
<dbReference type="InterPro" id="IPR001017">
    <property type="entry name" value="DH_E1"/>
</dbReference>
<dbReference type="PIRSF" id="PIRSF000157">
    <property type="entry name" value="Oxoglu_dh_E1"/>
    <property type="match status" value="1"/>
</dbReference>
<reference evidence="8 9" key="1">
    <citation type="submission" date="2016-08" db="EMBL/GenBank/DDBJ databases">
        <title>Genome of Bacillus solimangrovi GH2-4.</title>
        <authorList>
            <person name="Lim S."/>
            <person name="Kim B.-C."/>
        </authorList>
    </citation>
    <scope>NUCLEOTIDE SEQUENCE [LARGE SCALE GENOMIC DNA]</scope>
    <source>
        <strain evidence="8 9">GH2-4</strain>
    </source>
</reference>
<dbReference type="GO" id="GO:0006096">
    <property type="term" value="P:glycolytic process"/>
    <property type="evidence" value="ECO:0007669"/>
    <property type="project" value="UniProtKB-UniRule"/>
</dbReference>
<dbReference type="InterPro" id="IPR029061">
    <property type="entry name" value="THDP-binding"/>
</dbReference>
<dbReference type="Gene3D" id="3.40.50.12470">
    <property type="match status" value="1"/>
</dbReference>
<dbReference type="GO" id="GO:0045252">
    <property type="term" value="C:oxoglutarate dehydrogenase complex"/>
    <property type="evidence" value="ECO:0007669"/>
    <property type="project" value="TreeGrafter"/>
</dbReference>
<protein>
    <recommendedName>
        <fullName evidence="6">2-oxoglutarate dehydrogenase E1 component</fullName>
        <ecNumber evidence="6">1.2.4.2</ecNumber>
    </recommendedName>
    <alternativeName>
        <fullName evidence="6">Alpha-ketoglutarate dehydrogenase</fullName>
    </alternativeName>
</protein>
<keyword evidence="9" id="KW-1185">Reference proteome</keyword>
<keyword evidence="4 6" id="KW-0324">Glycolysis</keyword>
<dbReference type="InterPro" id="IPR032106">
    <property type="entry name" value="2-oxogl_dehyd_N"/>
</dbReference>
<dbReference type="Proteomes" id="UP000095209">
    <property type="component" value="Unassembled WGS sequence"/>
</dbReference>
<evidence type="ECO:0000256" key="5">
    <source>
        <dbReference type="ARBA" id="ARBA00051911"/>
    </source>
</evidence>
<dbReference type="HAMAP" id="MF_01169">
    <property type="entry name" value="SucA_OdhA"/>
    <property type="match status" value="1"/>
</dbReference>
<evidence type="ECO:0000256" key="6">
    <source>
        <dbReference type="HAMAP-Rule" id="MF_01169"/>
    </source>
</evidence>
<dbReference type="RefSeq" id="WP_069717157.1">
    <property type="nucleotide sequence ID" value="NZ_MJEH01000022.1"/>
</dbReference>
<keyword evidence="2 6" id="KW-0560">Oxidoreductase</keyword>
<dbReference type="PANTHER" id="PTHR23152:SF4">
    <property type="entry name" value="2-OXOADIPATE DEHYDROGENASE COMPLEX COMPONENT E1"/>
    <property type="match status" value="1"/>
</dbReference>
<dbReference type="NCBIfam" id="TIGR00239">
    <property type="entry name" value="2oxo_dh_E1"/>
    <property type="match status" value="1"/>
</dbReference>
<dbReference type="EMBL" id="MJEH01000022">
    <property type="protein sequence ID" value="OEH92715.1"/>
    <property type="molecule type" value="Genomic_DNA"/>
</dbReference>
<dbReference type="InterPro" id="IPR031717">
    <property type="entry name" value="ODO-1/KGD_C"/>
</dbReference>
<name>A0A1E5LF55_9BACI</name>
<evidence type="ECO:0000256" key="4">
    <source>
        <dbReference type="ARBA" id="ARBA00023152"/>
    </source>
</evidence>
<dbReference type="Pfam" id="PF16078">
    <property type="entry name" value="2-oxogl_dehyd_N"/>
    <property type="match status" value="1"/>
</dbReference>
<evidence type="ECO:0000313" key="9">
    <source>
        <dbReference type="Proteomes" id="UP000095209"/>
    </source>
</evidence>
<dbReference type="GO" id="GO:0004591">
    <property type="term" value="F:oxoglutarate dehydrogenase (succinyl-transferring) activity"/>
    <property type="evidence" value="ECO:0007669"/>
    <property type="project" value="UniProtKB-UniRule"/>
</dbReference>
<comment type="similarity">
    <text evidence="6">Belongs to the alpha-ketoglutarate dehydrogenase family.</text>
</comment>
<dbReference type="SMART" id="SM00861">
    <property type="entry name" value="Transket_pyr"/>
    <property type="match status" value="1"/>
</dbReference>
<dbReference type="Gene3D" id="1.10.287.1150">
    <property type="entry name" value="TPP helical domain"/>
    <property type="match status" value="1"/>
</dbReference>
<comment type="function">
    <text evidence="6">E1 component of the 2-oxoglutarate dehydrogenase (OGDH) complex which catalyzes the decarboxylation of 2-oxoglutarate, the first step in the conversion of 2-oxoglutarate to succinyl-CoA and CO(2).</text>
</comment>
<dbReference type="PANTHER" id="PTHR23152">
    <property type="entry name" value="2-OXOGLUTARATE DEHYDROGENASE"/>
    <property type="match status" value="1"/>
</dbReference>
<dbReference type="Pfam" id="PF16870">
    <property type="entry name" value="OxoGdeHyase_C"/>
    <property type="match status" value="1"/>
</dbReference>
<dbReference type="OrthoDB" id="9759785at2"/>
<dbReference type="InterPro" id="IPR005475">
    <property type="entry name" value="Transketolase-like_Pyr-bd"/>
</dbReference>
<dbReference type="AlphaFoldDB" id="A0A1E5LF55"/>
<dbReference type="GO" id="GO:0006099">
    <property type="term" value="P:tricarboxylic acid cycle"/>
    <property type="evidence" value="ECO:0007669"/>
    <property type="project" value="TreeGrafter"/>
</dbReference>
<sequence length="943" mass="106460">MSKQSVSNERWKEFHGPNLGYMLDLYEQFEQDPQSVDPSIREWFEQAGTPNNDVTSATNKGGGFDASSLKKAASAVYLAEDIRTYGHLQADIYPFDMNLERNTPYSQLDKYGLTEADLKAIPAEIVWEKAPSTVRNAFEAIEKMKEIFTGSIAFEFSHVYDKNEREWLYGMVETGEVYQTWNDKERTEVFKRLIEVEGFERFLHKTFVGQKRFSIEGLDMLVPMLDELIQQGCEDGIEDIFIGMAHRGRLNVLAHVLGKPYELILAEFHKAPNKDLVPSEGSKGINYGWTGDVKYHLGANRNVSGEQEKSVHVKLAPNPSHLEFVNPVVEGYTRAAQENREDSGRPTQDSNRAFSILIHGDAAFPGEGVVTETLNMSRLSGYETGGSIHIIANNLVGFTTDRFDSRSTKYASDVAKGYEIPIIRVNADDAENCISAINLAFAYRKKFKKDILIDLVGYRRFGHNEMDDPMGTQPLMYKKINNHPTVTDIYGKKLVSQGVMDENEIKNQQVAFESKLSEIFEEVKKNKKTDEVVEKELPRPVAEGIPEIDTSVPMETLKEINAELLNWPKDINVYPKLAKILKRRGSALDEGKAVDWGLAETLAFASILANGTPIRLTGQDSERGTFAHRHVVLHDVETNETFSPMHTLPQAKASFTVHNSPLTETAVLGFEYGYSVETKKTLVLWEAQYGDFVNVAQVIIDQFISAGRAKWGQISSLVMMLPHGYEGQGPEHSSGRLERFLTLAAENNWTVANLTSAAQYFHILRRQAAITSKDEARPLILMAPKSLIRNSRVASTGEELSEGRFNLVVNEPQTGKVADKVTRLALCSGKVAIDLTTELEKLDDKDLEWLHIARVEQLYPFPEKQLKEITNKYPNLEEIVWVQEEPKNMGSWHYMYPRIHELAEDKMKVKYIGRPDRSSPATGEPDVHKKEQQRIIDAVLTRA</sequence>
<dbReference type="EC" id="1.2.4.2" evidence="6"/>
<proteinExistence type="inferred from homology"/>
<dbReference type="Pfam" id="PF00676">
    <property type="entry name" value="E1_dh"/>
    <property type="match status" value="1"/>
</dbReference>
<organism evidence="8 9">
    <name type="scientific">Bacillus solimangrovi</name>
    <dbReference type="NCBI Taxonomy" id="1305675"/>
    <lineage>
        <taxon>Bacteria</taxon>
        <taxon>Bacillati</taxon>
        <taxon>Bacillota</taxon>
        <taxon>Bacilli</taxon>
        <taxon>Bacillales</taxon>
        <taxon>Bacillaceae</taxon>
        <taxon>Bacillus</taxon>
    </lineage>
</organism>
<evidence type="ECO:0000256" key="3">
    <source>
        <dbReference type="ARBA" id="ARBA00023052"/>
    </source>
</evidence>
<dbReference type="NCBIfam" id="NF006914">
    <property type="entry name" value="PRK09404.1"/>
    <property type="match status" value="1"/>
</dbReference>
<accession>A0A1E5LF55</accession>
<dbReference type="InterPro" id="IPR042179">
    <property type="entry name" value="KGD_C_sf"/>
</dbReference>
<dbReference type="SUPFAM" id="SSF52518">
    <property type="entry name" value="Thiamin diphosphate-binding fold (THDP-binding)"/>
    <property type="match status" value="2"/>
</dbReference>
<dbReference type="Gene3D" id="3.40.50.970">
    <property type="match status" value="1"/>
</dbReference>
<comment type="caution">
    <text evidence="8">The sequence shown here is derived from an EMBL/GenBank/DDBJ whole genome shotgun (WGS) entry which is preliminary data.</text>
</comment>
<evidence type="ECO:0000259" key="7">
    <source>
        <dbReference type="SMART" id="SM00861"/>
    </source>
</evidence>
<keyword evidence="3 6" id="KW-0786">Thiamine pyrophosphate</keyword>
<dbReference type="NCBIfam" id="NF008907">
    <property type="entry name" value="PRK12270.1"/>
    <property type="match status" value="1"/>
</dbReference>
<dbReference type="GO" id="GO:0030976">
    <property type="term" value="F:thiamine pyrophosphate binding"/>
    <property type="evidence" value="ECO:0007669"/>
    <property type="project" value="UniProtKB-UniRule"/>
</dbReference>
<evidence type="ECO:0000313" key="8">
    <source>
        <dbReference type="EMBL" id="OEH92715.1"/>
    </source>
</evidence>
<evidence type="ECO:0000256" key="2">
    <source>
        <dbReference type="ARBA" id="ARBA00023002"/>
    </source>
</evidence>
<dbReference type="Pfam" id="PF02779">
    <property type="entry name" value="Transket_pyr"/>
    <property type="match status" value="1"/>
</dbReference>
<comment type="subunit">
    <text evidence="6">Homodimer. Part of the 2-oxoglutarate dehydrogenase (OGDH) complex composed of E1 (2-oxoglutarate dehydrogenase), E2 (dihydrolipoamide succinyltransferase) and E3 (dihydrolipoamide dehydrogenase); the complex contains multiple copies of the three enzymatic components (E1, E2 and E3).</text>
</comment>
<gene>
    <name evidence="6" type="primary">odhA</name>
    <name evidence="8" type="ORF">BFG57_01545</name>
</gene>
<dbReference type="FunFam" id="3.40.50.11610:FF:000002">
    <property type="entry name" value="2-oxoglutarate dehydrogenase E1 component"/>
    <property type="match status" value="1"/>
</dbReference>
<dbReference type="STRING" id="1305675.BFG57_01545"/>
<dbReference type="CDD" id="cd02016">
    <property type="entry name" value="TPP_E1_OGDC_like"/>
    <property type="match status" value="1"/>
</dbReference>
<dbReference type="InterPro" id="IPR023784">
    <property type="entry name" value="2oxoglutarate_DH_E1_bac"/>
</dbReference>
<dbReference type="GO" id="GO:0005829">
    <property type="term" value="C:cytosol"/>
    <property type="evidence" value="ECO:0007669"/>
    <property type="project" value="TreeGrafter"/>
</dbReference>